<proteinExistence type="predicted"/>
<feature type="transmembrane region" description="Helical" evidence="1">
    <location>
        <begin position="6"/>
        <end position="22"/>
    </location>
</feature>
<reference evidence="2 3" key="1">
    <citation type="submission" date="2023-04" db="EMBL/GenBank/DDBJ databases">
        <title>Genome of Basidiobolus ranarum AG-B5.</title>
        <authorList>
            <person name="Stajich J.E."/>
            <person name="Carter-House D."/>
            <person name="Gryganskyi A."/>
        </authorList>
    </citation>
    <scope>NUCLEOTIDE SEQUENCE [LARGE SCALE GENOMIC DNA]</scope>
    <source>
        <strain evidence="2 3">AG-B5</strain>
    </source>
</reference>
<organism evidence="2 3">
    <name type="scientific">Basidiobolus ranarum</name>
    <dbReference type="NCBI Taxonomy" id="34480"/>
    <lineage>
        <taxon>Eukaryota</taxon>
        <taxon>Fungi</taxon>
        <taxon>Fungi incertae sedis</taxon>
        <taxon>Zoopagomycota</taxon>
        <taxon>Entomophthoromycotina</taxon>
        <taxon>Basidiobolomycetes</taxon>
        <taxon>Basidiobolales</taxon>
        <taxon>Basidiobolaceae</taxon>
        <taxon>Basidiobolus</taxon>
    </lineage>
</organism>
<dbReference type="Proteomes" id="UP001479436">
    <property type="component" value="Unassembled WGS sequence"/>
</dbReference>
<comment type="caution">
    <text evidence="2">The sequence shown here is derived from an EMBL/GenBank/DDBJ whole genome shotgun (WGS) entry which is preliminary data.</text>
</comment>
<keyword evidence="3" id="KW-1185">Reference proteome</keyword>
<keyword evidence="1" id="KW-0812">Transmembrane</keyword>
<accession>A0ABR2WFK3</accession>
<gene>
    <name evidence="2" type="ORF">K7432_015847</name>
</gene>
<sequence>MPKSLYRYSFVLLILFLVYLLFSKPQTTKSMSLTPAIVKKAIIAAFAADSLALGAHWVYDSDVIKNQLGDKIKDLNAPNLNDYHKGKGAGDFTQYGDQAFILLESLGKDKSYNQEKFLQHWAESMEKYQGYM</sequence>
<dbReference type="InterPro" id="IPR005502">
    <property type="entry name" value="Ribosyl_crysJ1"/>
</dbReference>
<dbReference type="Gene3D" id="1.10.4080.10">
    <property type="entry name" value="ADP-ribosylation/Crystallin J1"/>
    <property type="match status" value="1"/>
</dbReference>
<dbReference type="InterPro" id="IPR036705">
    <property type="entry name" value="Ribosyl_crysJ1_sf"/>
</dbReference>
<dbReference type="SUPFAM" id="SSF101478">
    <property type="entry name" value="ADP-ribosylglycohydrolase"/>
    <property type="match status" value="1"/>
</dbReference>
<name>A0ABR2WFK3_9FUNG</name>
<keyword evidence="1" id="KW-1133">Transmembrane helix</keyword>
<evidence type="ECO:0000313" key="2">
    <source>
        <dbReference type="EMBL" id="KAK9760292.1"/>
    </source>
</evidence>
<evidence type="ECO:0000256" key="1">
    <source>
        <dbReference type="SAM" id="Phobius"/>
    </source>
</evidence>
<dbReference type="Pfam" id="PF03747">
    <property type="entry name" value="ADP_ribosyl_GH"/>
    <property type="match status" value="1"/>
</dbReference>
<evidence type="ECO:0000313" key="3">
    <source>
        <dbReference type="Proteomes" id="UP001479436"/>
    </source>
</evidence>
<keyword evidence="1" id="KW-0472">Membrane</keyword>
<protein>
    <submittedName>
        <fullName evidence="2">Uncharacterized protein</fullName>
    </submittedName>
</protein>
<dbReference type="EMBL" id="JASJQH010002308">
    <property type="protein sequence ID" value="KAK9760292.1"/>
    <property type="molecule type" value="Genomic_DNA"/>
</dbReference>